<sequence>MKGIKMKKTLTKMKKEAEGKVETCQEFFDYVAEWATKNGRLPIGDSDPLGIVIGDFYYCLGDPSSTLAEMINDDIIQFPLVSQDEIECIIENDETLRENGIEKISCDSQDYFFKY</sequence>
<dbReference type="EMBL" id="MT142530">
    <property type="protein sequence ID" value="QJA84501.1"/>
    <property type="molecule type" value="Genomic_DNA"/>
</dbReference>
<dbReference type="AlphaFoldDB" id="A0A6H1ZNB0"/>
<evidence type="ECO:0000313" key="2">
    <source>
        <dbReference type="EMBL" id="QJA66989.1"/>
    </source>
</evidence>
<gene>
    <name evidence="3" type="ORF">MM415A00187_0036</name>
    <name evidence="2" type="ORF">MM415B00313_0037</name>
    <name evidence="1" type="ORF">TM448A01192_0001</name>
</gene>
<accession>A0A6H1ZNB0</accession>
<evidence type="ECO:0000313" key="1">
    <source>
        <dbReference type="EMBL" id="QJA48911.1"/>
    </source>
</evidence>
<dbReference type="EMBL" id="MT144109">
    <property type="protein sequence ID" value="QJA48911.1"/>
    <property type="molecule type" value="Genomic_DNA"/>
</dbReference>
<reference evidence="1" key="1">
    <citation type="submission" date="2020-03" db="EMBL/GenBank/DDBJ databases">
        <title>The deep terrestrial virosphere.</title>
        <authorList>
            <person name="Holmfeldt K."/>
            <person name="Nilsson E."/>
            <person name="Simone D."/>
            <person name="Lopez-Fernandez M."/>
            <person name="Wu X."/>
            <person name="de Brujin I."/>
            <person name="Lundin D."/>
            <person name="Andersson A."/>
            <person name="Bertilsson S."/>
            <person name="Dopson M."/>
        </authorList>
    </citation>
    <scope>NUCLEOTIDE SEQUENCE</scope>
    <source>
        <strain evidence="3">MM415A00187</strain>
        <strain evidence="2">MM415B00313</strain>
        <strain evidence="1">TM448A01192</strain>
    </source>
</reference>
<name>A0A6H1ZNB0_9ZZZZ</name>
<protein>
    <submittedName>
        <fullName evidence="1">Uncharacterized protein</fullName>
    </submittedName>
</protein>
<evidence type="ECO:0000313" key="3">
    <source>
        <dbReference type="EMBL" id="QJA84501.1"/>
    </source>
</evidence>
<proteinExistence type="predicted"/>
<organism evidence="1">
    <name type="scientific">viral metagenome</name>
    <dbReference type="NCBI Taxonomy" id="1070528"/>
    <lineage>
        <taxon>unclassified sequences</taxon>
        <taxon>metagenomes</taxon>
        <taxon>organismal metagenomes</taxon>
    </lineage>
</organism>
<dbReference type="EMBL" id="MT141564">
    <property type="protein sequence ID" value="QJA66989.1"/>
    <property type="molecule type" value="Genomic_DNA"/>
</dbReference>